<proteinExistence type="predicted"/>
<dbReference type="AlphaFoldDB" id="A0A0A2MRK4"/>
<dbReference type="Gene3D" id="3.50.30.50">
    <property type="entry name" value="Putative cyclase"/>
    <property type="match status" value="1"/>
</dbReference>
<evidence type="ECO:0000313" key="1">
    <source>
        <dbReference type="EMBL" id="KGO90895.1"/>
    </source>
</evidence>
<dbReference type="STRING" id="1121898.GCA_000422725_01858"/>
<dbReference type="Proteomes" id="UP000030111">
    <property type="component" value="Unassembled WGS sequence"/>
</dbReference>
<comment type="caution">
    <text evidence="1">The sequence shown here is derived from an EMBL/GenBank/DDBJ whole genome shotgun (WGS) entry which is preliminary data.</text>
</comment>
<dbReference type="RefSeq" id="WP_026990696.1">
    <property type="nucleotide sequence ID" value="NZ_AUGP01000017.1"/>
</dbReference>
<dbReference type="InterPro" id="IPR037175">
    <property type="entry name" value="KFase_sf"/>
</dbReference>
<name>A0A0A2MRK4_9FLAO</name>
<organism evidence="1 2">
    <name type="scientific">Flavobacterium subsaxonicum WB 4.1-42 = DSM 21790</name>
    <dbReference type="NCBI Taxonomy" id="1121898"/>
    <lineage>
        <taxon>Bacteria</taxon>
        <taxon>Pseudomonadati</taxon>
        <taxon>Bacteroidota</taxon>
        <taxon>Flavobacteriia</taxon>
        <taxon>Flavobacteriales</taxon>
        <taxon>Flavobacteriaceae</taxon>
        <taxon>Flavobacterium</taxon>
    </lineage>
</organism>
<keyword evidence="2" id="KW-1185">Reference proteome</keyword>
<dbReference type="EMBL" id="JRLY01000036">
    <property type="protein sequence ID" value="KGO90895.1"/>
    <property type="molecule type" value="Genomic_DNA"/>
</dbReference>
<dbReference type="Pfam" id="PF04199">
    <property type="entry name" value="Cyclase"/>
    <property type="match status" value="1"/>
</dbReference>
<dbReference type="eggNOG" id="COG1878">
    <property type="taxonomic scope" value="Bacteria"/>
</dbReference>
<dbReference type="OrthoDB" id="9814192at2"/>
<dbReference type="GO" id="GO:0004061">
    <property type="term" value="F:arylformamidase activity"/>
    <property type="evidence" value="ECO:0007669"/>
    <property type="project" value="InterPro"/>
</dbReference>
<accession>A0A0A2MRK4</accession>
<sequence length="256" mass="27956">MKATIDYNTTTFTVDLSNPIDISLPLTGSGHNPIAWYLEQPVIAPVTMGDWVGKVGQGSSTNFNNIFFNPHAHGTHTECLGHITKAFYSINKALKTFFFVAEVISVQPEAVGDDLVISKAQIEAALGGKTVEAIVIRTLPNEAAKQSKNYSHTNPPYLHHDAAAFIRESGIDHLLIDLPSVDKEKDEGLLLAHKAFWNVTNTDTLNADARHNATITEMVFIPDTVPDGTYLLNLQIASFENDASPSKPVLYGLLED</sequence>
<reference evidence="1 2" key="1">
    <citation type="submission" date="2013-09" db="EMBL/GenBank/DDBJ databases">
        <authorList>
            <person name="Zeng Z."/>
            <person name="Chen C."/>
        </authorList>
    </citation>
    <scope>NUCLEOTIDE SEQUENCE [LARGE SCALE GENOMIC DNA]</scope>
    <source>
        <strain evidence="1 2">WB 4.1-42</strain>
    </source>
</reference>
<evidence type="ECO:0000313" key="2">
    <source>
        <dbReference type="Proteomes" id="UP000030111"/>
    </source>
</evidence>
<protein>
    <submittedName>
        <fullName evidence="1">Metal-dependent hydrolase</fullName>
    </submittedName>
</protein>
<dbReference type="InterPro" id="IPR007325">
    <property type="entry name" value="KFase/CYL"/>
</dbReference>
<dbReference type="GO" id="GO:0019441">
    <property type="term" value="P:L-tryptophan catabolic process to kynurenine"/>
    <property type="evidence" value="ECO:0007669"/>
    <property type="project" value="InterPro"/>
</dbReference>
<dbReference type="SUPFAM" id="SSF102198">
    <property type="entry name" value="Putative cyclase"/>
    <property type="match status" value="1"/>
</dbReference>
<gene>
    <name evidence="1" type="ORF">Q766_20905</name>
</gene>
<keyword evidence="1" id="KW-0378">Hydrolase</keyword>